<keyword evidence="1" id="KW-0694">RNA-binding</keyword>
<dbReference type="GO" id="GO:0003723">
    <property type="term" value="F:RNA binding"/>
    <property type="evidence" value="ECO:0007669"/>
    <property type="project" value="UniProtKB-UniRule"/>
</dbReference>
<evidence type="ECO:0000256" key="1">
    <source>
        <dbReference type="PROSITE-ProRule" id="PRU00117"/>
    </source>
</evidence>
<dbReference type="Proteomes" id="UP000784294">
    <property type="component" value="Unassembled WGS sequence"/>
</dbReference>
<dbReference type="Gene3D" id="3.30.1370.10">
    <property type="entry name" value="K Homology domain, type 1"/>
    <property type="match status" value="1"/>
</dbReference>
<evidence type="ECO:0000313" key="3">
    <source>
        <dbReference type="EMBL" id="VEL40462.1"/>
    </source>
</evidence>
<protein>
    <recommendedName>
        <fullName evidence="5">K Homology domain-containing protein</fullName>
    </recommendedName>
</protein>
<dbReference type="SUPFAM" id="SSF54791">
    <property type="entry name" value="Eukaryotic type KH-domain (KH-domain type I)"/>
    <property type="match status" value="1"/>
</dbReference>
<dbReference type="PROSITE" id="PS50084">
    <property type="entry name" value="KH_TYPE_1"/>
    <property type="match status" value="1"/>
</dbReference>
<keyword evidence="4" id="KW-1185">Reference proteome</keyword>
<proteinExistence type="predicted"/>
<dbReference type="OrthoDB" id="10027144at2759"/>
<accession>A0A3S5AM93</accession>
<name>A0A3S5AM93_9PLAT</name>
<evidence type="ECO:0008006" key="5">
    <source>
        <dbReference type="Google" id="ProtNLM"/>
    </source>
</evidence>
<feature type="compositionally biased region" description="Polar residues" evidence="2">
    <location>
        <begin position="28"/>
        <end position="40"/>
    </location>
</feature>
<gene>
    <name evidence="3" type="ORF">PXEA_LOCUS33902</name>
</gene>
<evidence type="ECO:0000256" key="2">
    <source>
        <dbReference type="SAM" id="MobiDB-lite"/>
    </source>
</evidence>
<reference evidence="3" key="1">
    <citation type="submission" date="2018-11" db="EMBL/GenBank/DDBJ databases">
        <authorList>
            <consortium name="Pathogen Informatics"/>
        </authorList>
    </citation>
    <scope>NUCLEOTIDE SEQUENCE</scope>
</reference>
<comment type="caution">
    <text evidence="3">The sequence shown here is derived from an EMBL/GenBank/DDBJ whole genome shotgun (WGS) entry which is preliminary data.</text>
</comment>
<dbReference type="InterPro" id="IPR036612">
    <property type="entry name" value="KH_dom_type_1_sf"/>
</dbReference>
<sequence length="101" mass="10605">MGICASGLAEILAATGVSVEMPPPIGQPNDSQRGGNTSSTETVVLRGYPESLGRAISMVYERAESSVTEEIAVPCRFHPILIGKSGTGLEVIREGYEKVIA</sequence>
<organism evidence="3 4">
    <name type="scientific">Protopolystoma xenopodis</name>
    <dbReference type="NCBI Taxonomy" id="117903"/>
    <lineage>
        <taxon>Eukaryota</taxon>
        <taxon>Metazoa</taxon>
        <taxon>Spiralia</taxon>
        <taxon>Lophotrochozoa</taxon>
        <taxon>Platyhelminthes</taxon>
        <taxon>Monogenea</taxon>
        <taxon>Polyopisthocotylea</taxon>
        <taxon>Polystomatidea</taxon>
        <taxon>Polystomatidae</taxon>
        <taxon>Protopolystoma</taxon>
    </lineage>
</organism>
<feature type="region of interest" description="Disordered" evidence="2">
    <location>
        <begin position="19"/>
        <end position="40"/>
    </location>
</feature>
<evidence type="ECO:0000313" key="4">
    <source>
        <dbReference type="Proteomes" id="UP000784294"/>
    </source>
</evidence>
<dbReference type="EMBL" id="CAAALY010265017">
    <property type="protein sequence ID" value="VEL40462.1"/>
    <property type="molecule type" value="Genomic_DNA"/>
</dbReference>
<dbReference type="AlphaFoldDB" id="A0A3S5AM93"/>